<dbReference type="PROSITE" id="PS50231">
    <property type="entry name" value="RICIN_B_LECTIN"/>
    <property type="match status" value="2"/>
</dbReference>
<keyword evidence="1" id="KW-1133">Transmembrane helix</keyword>
<dbReference type="CDD" id="cd00161">
    <property type="entry name" value="beta-trefoil_Ricin-like"/>
    <property type="match status" value="2"/>
</dbReference>
<comment type="caution">
    <text evidence="2">The sequence shown here is derived from an EMBL/GenBank/DDBJ whole genome shotgun (WGS) entry which is preliminary data.</text>
</comment>
<dbReference type="Proteomes" id="UP000316560">
    <property type="component" value="Unassembled WGS sequence"/>
</dbReference>
<dbReference type="AlphaFoldDB" id="A0A8H2K5V6"/>
<dbReference type="RefSeq" id="WP_141990746.1">
    <property type="nucleotide sequence ID" value="NZ_VFRA01000001.1"/>
</dbReference>
<accession>A0A8H2K5V6</accession>
<evidence type="ECO:0008006" key="4">
    <source>
        <dbReference type="Google" id="ProtNLM"/>
    </source>
</evidence>
<dbReference type="InterPro" id="IPR035992">
    <property type="entry name" value="Ricin_B-like_lectins"/>
</dbReference>
<keyword evidence="1" id="KW-0472">Membrane</keyword>
<evidence type="ECO:0000256" key="1">
    <source>
        <dbReference type="SAM" id="Phobius"/>
    </source>
</evidence>
<dbReference type="SUPFAM" id="SSF50370">
    <property type="entry name" value="Ricin B-like lectins"/>
    <property type="match status" value="2"/>
</dbReference>
<gene>
    <name evidence="2" type="ORF">FB472_2030</name>
</gene>
<protein>
    <recommendedName>
        <fullName evidence="4">Ricin-type beta-trefoil lectin protein</fullName>
    </recommendedName>
</protein>
<evidence type="ECO:0000313" key="2">
    <source>
        <dbReference type="EMBL" id="TQO20398.1"/>
    </source>
</evidence>
<name>A0A8H2K5V6_9MICO</name>
<dbReference type="EMBL" id="VFRA01000001">
    <property type="protein sequence ID" value="TQO20398.1"/>
    <property type="molecule type" value="Genomic_DNA"/>
</dbReference>
<keyword evidence="1" id="KW-0812">Transmembrane</keyword>
<evidence type="ECO:0000313" key="3">
    <source>
        <dbReference type="Proteomes" id="UP000316560"/>
    </source>
</evidence>
<organism evidence="2 3">
    <name type="scientific">Rhodoglobus vestalii</name>
    <dbReference type="NCBI Taxonomy" id="193384"/>
    <lineage>
        <taxon>Bacteria</taxon>
        <taxon>Bacillati</taxon>
        <taxon>Actinomycetota</taxon>
        <taxon>Actinomycetes</taxon>
        <taxon>Micrococcales</taxon>
        <taxon>Microbacteriaceae</taxon>
        <taxon>Rhodoglobus</taxon>
    </lineage>
</organism>
<reference evidence="2 3" key="1">
    <citation type="submission" date="2019-06" db="EMBL/GenBank/DDBJ databases">
        <title>Sequencing the genomes of 1000 actinobacteria strains.</title>
        <authorList>
            <person name="Klenk H.-P."/>
        </authorList>
    </citation>
    <scope>NUCLEOTIDE SEQUENCE [LARGE SCALE GENOMIC DNA]</scope>
    <source>
        <strain evidence="2 3">DSM 21947</strain>
    </source>
</reference>
<dbReference type="Gene3D" id="2.80.10.50">
    <property type="match status" value="2"/>
</dbReference>
<sequence length="528" mass="56381">MIRLAKLFTALRDRTRTNGAAESGVAMLTAIFFMVIIAGLSVVLLSVTLSQSAPGFTAQKSTKTIYSAQAGLQAALGVMRTAADDTSPVDEVVGDIEKLPCTMTGSVDGIASGTSYAVAVQYFTTDPTGKGTTWRDNNDGHSCVNGAGPVMDVADSSIRPRFAFIRSTGVGVTLPGQDATVGNRSLSAIYKFKVNNANIAGGLMYTAGRSHCLQAMSATAGSTIRYKAAGSCTDPDRELWIYSTDYRLQLASTTRNGALGLCITGPAVDGQGTQNATLQPCAPGNDPSRWNQLWSWTNSWQGQRANITGGLSNYCLSAGPSPNYASGRVQVQKDSCGARFDATPQVGAGAASKATNQVVNYKEFGRCLDVTDESITKAYMISYPCKQAAGAANQSIKWNHKWFYDEPAAGQASLANQEIRIFLNDNNPSGEYCFQAPISGAGADTTFGRCDESARQKWERVYNTGDYVSSYVFLDYLGRCLVTDPSSLHASQYSKIRVAACNGSLEQKWNAPPVYVDSDFGGFREVSE</sequence>
<keyword evidence="3" id="KW-1185">Reference proteome</keyword>
<dbReference type="OrthoDB" id="4816288at2"/>
<feature type="transmembrane region" description="Helical" evidence="1">
    <location>
        <begin position="21"/>
        <end position="47"/>
    </location>
</feature>
<proteinExistence type="predicted"/>